<feature type="compositionally biased region" description="Low complexity" evidence="1">
    <location>
        <begin position="96"/>
        <end position="106"/>
    </location>
</feature>
<evidence type="ECO:0000256" key="1">
    <source>
        <dbReference type="SAM" id="MobiDB-lite"/>
    </source>
</evidence>
<proteinExistence type="predicted"/>
<dbReference type="AlphaFoldDB" id="A0A067LV93"/>
<name>A0A067LV93_BOTB1</name>
<sequence>MTSCFTHRYVSAGGRRNQRTSSQTSLVYKPRAGGFFDSPTFSATAICPRICHRIRSESPHPHTILYHTTDMQSHTHTTAATTTTTSSSVASRPLRPAAAVSVPAASQTQRTYRFDHPAGEKPVPAFPKPSIPARSASGRRAPPTRPRIQRTYTIAHSEGEKPYPAALLKFAPSTPVRASAARTRVPPSRPRIPRSFYVCHEARAALPTSGKGPMPRYVPIFENCEPWSPAKLAHVRRF</sequence>
<keyword evidence="3" id="KW-1185">Reference proteome</keyword>
<dbReference type="EMBL" id="KL198116">
    <property type="protein sequence ID" value="KDQ07059.1"/>
    <property type="molecule type" value="Genomic_DNA"/>
</dbReference>
<accession>A0A067LV93</accession>
<dbReference type="InParanoid" id="A0A067LV93"/>
<protein>
    <submittedName>
        <fullName evidence="2">Uncharacterized protein</fullName>
    </submittedName>
</protein>
<dbReference type="Proteomes" id="UP000027195">
    <property type="component" value="Unassembled WGS sequence"/>
</dbReference>
<evidence type="ECO:0000313" key="2">
    <source>
        <dbReference type="EMBL" id="KDQ07059.1"/>
    </source>
</evidence>
<feature type="region of interest" description="Disordered" evidence="1">
    <location>
        <begin position="72"/>
        <end position="144"/>
    </location>
</feature>
<evidence type="ECO:0000313" key="3">
    <source>
        <dbReference type="Proteomes" id="UP000027195"/>
    </source>
</evidence>
<feature type="compositionally biased region" description="Low complexity" evidence="1">
    <location>
        <begin position="74"/>
        <end position="88"/>
    </location>
</feature>
<dbReference type="HOGENOM" id="CLU_101841_0_0_1"/>
<organism evidence="2 3">
    <name type="scientific">Botryobasidium botryosum (strain FD-172 SS1)</name>
    <dbReference type="NCBI Taxonomy" id="930990"/>
    <lineage>
        <taxon>Eukaryota</taxon>
        <taxon>Fungi</taxon>
        <taxon>Dikarya</taxon>
        <taxon>Basidiomycota</taxon>
        <taxon>Agaricomycotina</taxon>
        <taxon>Agaricomycetes</taxon>
        <taxon>Cantharellales</taxon>
        <taxon>Botryobasidiaceae</taxon>
        <taxon>Botryobasidium</taxon>
    </lineage>
</organism>
<reference evidence="3" key="1">
    <citation type="journal article" date="2014" name="Proc. Natl. Acad. Sci. U.S.A.">
        <title>Extensive sampling of basidiomycete genomes demonstrates inadequacy of the white-rot/brown-rot paradigm for wood decay fungi.</title>
        <authorList>
            <person name="Riley R."/>
            <person name="Salamov A.A."/>
            <person name="Brown D.W."/>
            <person name="Nagy L.G."/>
            <person name="Floudas D."/>
            <person name="Held B.W."/>
            <person name="Levasseur A."/>
            <person name="Lombard V."/>
            <person name="Morin E."/>
            <person name="Otillar R."/>
            <person name="Lindquist E.A."/>
            <person name="Sun H."/>
            <person name="LaButti K.M."/>
            <person name="Schmutz J."/>
            <person name="Jabbour D."/>
            <person name="Luo H."/>
            <person name="Baker S.E."/>
            <person name="Pisabarro A.G."/>
            <person name="Walton J.D."/>
            <person name="Blanchette R.A."/>
            <person name="Henrissat B."/>
            <person name="Martin F."/>
            <person name="Cullen D."/>
            <person name="Hibbett D.S."/>
            <person name="Grigoriev I.V."/>
        </authorList>
    </citation>
    <scope>NUCLEOTIDE SEQUENCE [LARGE SCALE GENOMIC DNA]</scope>
    <source>
        <strain evidence="3">FD-172 SS1</strain>
    </source>
</reference>
<gene>
    <name evidence="2" type="ORF">BOTBODRAFT_620467</name>
</gene>